<organism evidence="3 4">
    <name type="scientific">Oryza meyeriana var. granulata</name>
    <dbReference type="NCBI Taxonomy" id="110450"/>
    <lineage>
        <taxon>Eukaryota</taxon>
        <taxon>Viridiplantae</taxon>
        <taxon>Streptophyta</taxon>
        <taxon>Embryophyta</taxon>
        <taxon>Tracheophyta</taxon>
        <taxon>Spermatophyta</taxon>
        <taxon>Magnoliopsida</taxon>
        <taxon>Liliopsida</taxon>
        <taxon>Poales</taxon>
        <taxon>Poaceae</taxon>
        <taxon>BOP clade</taxon>
        <taxon>Oryzoideae</taxon>
        <taxon>Oryzeae</taxon>
        <taxon>Oryzinae</taxon>
        <taxon>Oryza</taxon>
        <taxon>Oryza meyeriana</taxon>
    </lineage>
</organism>
<evidence type="ECO:0000256" key="1">
    <source>
        <dbReference type="SAM" id="Coils"/>
    </source>
</evidence>
<dbReference type="Gene3D" id="1.10.287.1490">
    <property type="match status" value="1"/>
</dbReference>
<feature type="coiled-coil region" evidence="1">
    <location>
        <begin position="364"/>
        <end position="398"/>
    </location>
</feature>
<evidence type="ECO:0000313" key="3">
    <source>
        <dbReference type="EMBL" id="KAF0929397.1"/>
    </source>
</evidence>
<reference evidence="3 4" key="1">
    <citation type="submission" date="2019-11" db="EMBL/GenBank/DDBJ databases">
        <title>Whole genome sequence of Oryza granulata.</title>
        <authorList>
            <person name="Li W."/>
        </authorList>
    </citation>
    <scope>NUCLEOTIDE SEQUENCE [LARGE SCALE GENOMIC DNA]</scope>
    <source>
        <strain evidence="4">cv. Menghai</strain>
        <tissue evidence="3">Leaf</tissue>
    </source>
</reference>
<sequence length="1100" mass="122740">MWAPLSDEGGSSDGVLVELPSQEARSPGADPDGGVLVNMPADDTTSGETFEDAPDDLAMGGSRSARSLDESIAVIDFPDESSIAAECRKYKEEREVFARETVALRRMLWELVGEEALVSVPAEDSDERVLASPTPLHSMLDDCSRLVLELNSVVRAREQEIESLRGRSAEVEVSREVVDAYLGSSREGSELAIGRIIASVDAVVGQYDVSSEGADEHGISLVERKTSLLAERYRQILLGIEQLEQVLAEVKPDFVATGKCDHATILGIVLEELVCSKRNEADFLQKMNTFGEENKNLSEELQTVKAALDAANAEAKKAKAEFEQMEHKLLTTKEKLSMAVTKGKSLVQHRDSLKQALAEKTAQLDGCMAELQQKSDAMQAAESRVEELKASLSAKDEILQHIEEVMSEASFPEDMLSLEMTDRLEWLVEQKKIADMIFSEHRKVKDILDSADLPHGVLTGELDSQIQWLLNSLYQAKEDATRMQDESSGMLHKLASHESKLNSMHEEVDRLTIALLEEKQEKDILANEHAEFMSLYNAASDKLSVVSSQYTELVKAFAEVSDVQLEGNEILDDAKLVEQCLINIQGRAKSSPVECEGFEKLQTQIYTLDQELTLYKIILEEDKVDRSEMMRLSGELQRMEREGLKKVLDEKNSDIEKLKLALDEKNAELDNLKQTLDGNNSVLEKLKQAWDELNSESENIKQALDVKNSEEHEQYVKRVFVLEKDLETLKDECKGMEIKIQEYQEREKMLKAKDLELVSLEHMQSTTDRGMTEVFSKDQLEALTEKINKLNISSAESHLQRELAMSSSPIDKLFSLIDEVDALRHEVDTLRYENEDLHLNFESHAREMQQLKEASRNSDSNRRELESKSSELLEVTVSMERMIQRLGYLAGKEALEDNKPTSTQALLSKLEKLVVASNMESGNAKSVIQELGAKLQAREKSIDELSTKLKMFDDLHHVRLAQPEANIDRAFEASSSAVGSEISDTEDLGPAGKASISSVPTAAHSRIMRKGSSDHLVLNIGRESERLITAQDSDDKGRVFKSLHTSGMVPAQGKQIADRVDGIWEPNSNEPASCKARTHVVLALLASMVDRQHLVTIACQ</sequence>
<feature type="coiled-coil region" evidence="1">
    <location>
        <begin position="287"/>
        <end position="335"/>
    </location>
</feature>
<feature type="coiled-coil region" evidence="1">
    <location>
        <begin position="494"/>
        <end position="528"/>
    </location>
</feature>
<feature type="region of interest" description="Disordered" evidence="2">
    <location>
        <begin position="1"/>
        <end position="63"/>
    </location>
</feature>
<keyword evidence="4" id="KW-1185">Reference proteome</keyword>
<feature type="region of interest" description="Disordered" evidence="2">
    <location>
        <begin position="850"/>
        <end position="869"/>
    </location>
</feature>
<dbReference type="Proteomes" id="UP000479710">
    <property type="component" value="Unassembled WGS sequence"/>
</dbReference>
<keyword evidence="1" id="KW-0175">Coiled coil</keyword>
<evidence type="ECO:0000313" key="4">
    <source>
        <dbReference type="Proteomes" id="UP000479710"/>
    </source>
</evidence>
<proteinExistence type="predicted"/>
<dbReference type="PANTHER" id="PTHR43939:SF68">
    <property type="entry name" value="CENTROSOMAL PROTEIN OF 290 KDA-LIKE"/>
    <property type="match status" value="1"/>
</dbReference>
<evidence type="ECO:0000256" key="2">
    <source>
        <dbReference type="SAM" id="MobiDB-lite"/>
    </source>
</evidence>
<comment type="caution">
    <text evidence="3">The sequence shown here is derived from an EMBL/GenBank/DDBJ whole genome shotgun (WGS) entry which is preliminary data.</text>
</comment>
<dbReference type="AlphaFoldDB" id="A0A6G1EXN3"/>
<name>A0A6G1EXN3_9ORYZ</name>
<dbReference type="EMBL" id="SPHZ02000002">
    <property type="protein sequence ID" value="KAF0929397.1"/>
    <property type="molecule type" value="Genomic_DNA"/>
</dbReference>
<feature type="coiled-coil region" evidence="1">
    <location>
        <begin position="641"/>
        <end position="753"/>
    </location>
</feature>
<accession>A0A6G1EXN3</accession>
<protein>
    <submittedName>
        <fullName evidence="3">Uncharacterized protein</fullName>
    </submittedName>
</protein>
<dbReference type="OrthoDB" id="10255522at2759"/>
<gene>
    <name evidence="3" type="ORF">E2562_021421</name>
</gene>
<dbReference type="PANTHER" id="PTHR43939">
    <property type="entry name" value="COILED-COIL DOMAIN-CONTAINING PROTEIN 158"/>
    <property type="match status" value="1"/>
</dbReference>